<dbReference type="InterPro" id="IPR007462">
    <property type="entry name" value="COV1-like"/>
</dbReference>
<organism evidence="2 3">
    <name type="scientific">Alkalimonas amylolytica</name>
    <dbReference type="NCBI Taxonomy" id="152573"/>
    <lineage>
        <taxon>Bacteria</taxon>
        <taxon>Pseudomonadati</taxon>
        <taxon>Pseudomonadota</taxon>
        <taxon>Gammaproteobacteria</taxon>
        <taxon>Alkalimonas</taxon>
    </lineage>
</organism>
<feature type="transmembrane region" description="Helical" evidence="1">
    <location>
        <begin position="12"/>
        <end position="29"/>
    </location>
</feature>
<keyword evidence="1" id="KW-0472">Membrane</keyword>
<dbReference type="RefSeq" id="WP_091338563.1">
    <property type="nucleotide sequence ID" value="NZ_FNRM01000001.1"/>
</dbReference>
<evidence type="ECO:0000313" key="3">
    <source>
        <dbReference type="Proteomes" id="UP000198773"/>
    </source>
</evidence>
<feature type="transmembrane region" description="Helical" evidence="1">
    <location>
        <begin position="49"/>
        <end position="69"/>
    </location>
</feature>
<gene>
    <name evidence="2" type="ORF">SAMN04488051_101365</name>
</gene>
<dbReference type="AlphaFoldDB" id="A0A1H3XS82"/>
<protein>
    <submittedName>
        <fullName evidence="2">Uncharacterized membrane protein</fullName>
    </submittedName>
</protein>
<dbReference type="Proteomes" id="UP000198773">
    <property type="component" value="Unassembled WGS sequence"/>
</dbReference>
<evidence type="ECO:0000256" key="1">
    <source>
        <dbReference type="SAM" id="Phobius"/>
    </source>
</evidence>
<keyword evidence="1" id="KW-1133">Transmembrane helix</keyword>
<dbReference type="EMBL" id="FNRM01000001">
    <property type="protein sequence ID" value="SEA02100.1"/>
    <property type="molecule type" value="Genomic_DNA"/>
</dbReference>
<keyword evidence="1" id="KW-0812">Transmembrane</keyword>
<dbReference type="STRING" id="152573.SAMN04488051_101365"/>
<proteinExistence type="predicted"/>
<keyword evidence="3" id="KW-1185">Reference proteome</keyword>
<reference evidence="2 3" key="1">
    <citation type="submission" date="2016-10" db="EMBL/GenBank/DDBJ databases">
        <authorList>
            <person name="de Groot N.N."/>
        </authorList>
    </citation>
    <scope>NUCLEOTIDE SEQUENCE [LARGE SCALE GENOMIC DNA]</scope>
    <source>
        <strain evidence="2 3">CGMCC 1.3430</strain>
    </source>
</reference>
<evidence type="ECO:0000313" key="2">
    <source>
        <dbReference type="EMBL" id="SEA02100.1"/>
    </source>
</evidence>
<dbReference type="OrthoDB" id="5636623at2"/>
<name>A0A1H3XS82_ALKAM</name>
<dbReference type="Pfam" id="PF04367">
    <property type="entry name" value="DUF502"/>
    <property type="match status" value="1"/>
</dbReference>
<dbReference type="PANTHER" id="PTHR31876">
    <property type="entry name" value="COV-LIKE PROTEIN 1"/>
    <property type="match status" value="1"/>
</dbReference>
<sequence>MKIIAKSLAKGLAIILPLVITIELIRWLLTTIETWLAPVLQLVLALEWYIPGMATAAFILICIAIGYSVRWQGFAWLWEVPGRILMKLPGTKQVYGIIQDMMEVMSGKNFADESVVLVQLPPSEVALIGIVTKKGGIAGDKMSSLMNEDQLAVFIPMAYNIGGYTIIVPRSCTTNIEMKPAEALQLVLSGGLGSAKMATKE</sequence>
<dbReference type="PANTHER" id="PTHR31876:SF26">
    <property type="entry name" value="PROTEIN LIKE COV 2"/>
    <property type="match status" value="1"/>
</dbReference>
<accession>A0A1H3XS82</accession>